<dbReference type="AlphaFoldDB" id="A0A6P7FY66"/>
<dbReference type="InParanoid" id="A0A6P7FY66"/>
<evidence type="ECO:0000313" key="1">
    <source>
        <dbReference type="RefSeq" id="XP_028137500.1"/>
    </source>
</evidence>
<reference evidence="1" key="1">
    <citation type="submission" date="2025-08" db="UniProtKB">
        <authorList>
            <consortium name="RefSeq"/>
        </authorList>
    </citation>
    <scope>IDENTIFICATION</scope>
    <source>
        <tissue evidence="1">Whole insect</tissue>
    </source>
</reference>
<gene>
    <name evidence="1" type="primary">LOC114332006</name>
</gene>
<protein>
    <submittedName>
        <fullName evidence="1">Uncharacterized protein LOC114332006</fullName>
    </submittedName>
</protein>
<proteinExistence type="predicted"/>
<sequence length="150" mass="16790">MQLGTTNVKGTKKSSLPITRKYYWKWCHHGQASDNYSAVLSVKGITKYRTLAPVMQHTPNIHLHQCVPISSATIGYILVSIVMSRIATVITNAQPVGLISEENISLTCIRGIGPCPMDINTIYIITIKTSGDHEYWYTMGDNTFQIEKYP</sequence>
<accession>A0A6P7FY66</accession>
<dbReference type="RefSeq" id="XP_028137500.1">
    <property type="nucleotide sequence ID" value="XM_028281699.1"/>
</dbReference>
<name>A0A6P7FY66_DIAVI</name>
<organism evidence="1">
    <name type="scientific">Diabrotica virgifera virgifera</name>
    <name type="common">western corn rootworm</name>
    <dbReference type="NCBI Taxonomy" id="50390"/>
    <lineage>
        <taxon>Eukaryota</taxon>
        <taxon>Metazoa</taxon>
        <taxon>Ecdysozoa</taxon>
        <taxon>Arthropoda</taxon>
        <taxon>Hexapoda</taxon>
        <taxon>Insecta</taxon>
        <taxon>Pterygota</taxon>
        <taxon>Neoptera</taxon>
        <taxon>Endopterygota</taxon>
        <taxon>Coleoptera</taxon>
        <taxon>Polyphaga</taxon>
        <taxon>Cucujiformia</taxon>
        <taxon>Chrysomeloidea</taxon>
        <taxon>Chrysomelidae</taxon>
        <taxon>Galerucinae</taxon>
        <taxon>Diabroticina</taxon>
        <taxon>Diabroticites</taxon>
        <taxon>Diabrotica</taxon>
    </lineage>
</organism>